<evidence type="ECO:0000313" key="3">
    <source>
        <dbReference type="EMBL" id="KAL2496678.1"/>
    </source>
</evidence>
<feature type="compositionally biased region" description="Low complexity" evidence="1">
    <location>
        <begin position="113"/>
        <end position="149"/>
    </location>
</feature>
<proteinExistence type="predicted"/>
<evidence type="ECO:0000256" key="1">
    <source>
        <dbReference type="SAM" id="MobiDB-lite"/>
    </source>
</evidence>
<accession>A0ABD1S8E6</accession>
<keyword evidence="2" id="KW-0732">Signal</keyword>
<evidence type="ECO:0000313" key="4">
    <source>
        <dbReference type="Proteomes" id="UP001604277"/>
    </source>
</evidence>
<feature type="compositionally biased region" description="Low complexity" evidence="1">
    <location>
        <begin position="162"/>
        <end position="196"/>
    </location>
</feature>
<evidence type="ECO:0000256" key="2">
    <source>
        <dbReference type="SAM" id="SignalP"/>
    </source>
</evidence>
<feature type="region of interest" description="Disordered" evidence="1">
    <location>
        <begin position="40"/>
        <end position="196"/>
    </location>
</feature>
<keyword evidence="4" id="KW-1185">Reference proteome</keyword>
<dbReference type="InterPro" id="IPR039923">
    <property type="entry name" value="Protodermal_1"/>
</dbReference>
<dbReference type="PANTHER" id="PTHR33210:SF18">
    <property type="entry name" value="PROTODERMAL FACTOR 1"/>
    <property type="match status" value="1"/>
</dbReference>
<feature type="signal peptide" evidence="2">
    <location>
        <begin position="1"/>
        <end position="22"/>
    </location>
</feature>
<reference evidence="4" key="1">
    <citation type="submission" date="2024-07" db="EMBL/GenBank/DDBJ databases">
        <title>Two chromosome-level genome assemblies of Korean endemic species Abeliophyllum distichum and Forsythia ovata (Oleaceae).</title>
        <authorList>
            <person name="Jang H."/>
        </authorList>
    </citation>
    <scope>NUCLEOTIDE SEQUENCE [LARGE SCALE GENOMIC DNA]</scope>
</reference>
<dbReference type="PANTHER" id="PTHR33210">
    <property type="entry name" value="PROTODERMAL FACTOR 1"/>
    <property type="match status" value="1"/>
</dbReference>
<feature type="compositionally biased region" description="Low complexity" evidence="1">
    <location>
        <begin position="46"/>
        <end position="56"/>
    </location>
</feature>
<organism evidence="3 4">
    <name type="scientific">Forsythia ovata</name>
    <dbReference type="NCBI Taxonomy" id="205694"/>
    <lineage>
        <taxon>Eukaryota</taxon>
        <taxon>Viridiplantae</taxon>
        <taxon>Streptophyta</taxon>
        <taxon>Embryophyta</taxon>
        <taxon>Tracheophyta</taxon>
        <taxon>Spermatophyta</taxon>
        <taxon>Magnoliopsida</taxon>
        <taxon>eudicotyledons</taxon>
        <taxon>Gunneridae</taxon>
        <taxon>Pentapetalae</taxon>
        <taxon>asterids</taxon>
        <taxon>lamiids</taxon>
        <taxon>Lamiales</taxon>
        <taxon>Oleaceae</taxon>
        <taxon>Forsythieae</taxon>
        <taxon>Forsythia</taxon>
    </lineage>
</organism>
<comment type="caution">
    <text evidence="3">The sequence shown here is derived from an EMBL/GenBank/DDBJ whole genome shotgun (WGS) entry which is preliminary data.</text>
</comment>
<name>A0ABD1S8E6_9LAMI</name>
<protein>
    <submittedName>
        <fullName evidence="3">Protodermal factor 1-like</fullName>
    </submittedName>
</protein>
<dbReference type="EMBL" id="JBFOLJ010000011">
    <property type="protein sequence ID" value="KAL2496678.1"/>
    <property type="molecule type" value="Genomic_DNA"/>
</dbReference>
<dbReference type="AlphaFoldDB" id="A0ABD1S8E6"/>
<sequence>MERKRSKHASMLLWATVAALLTQNLVIPVMSSATFEDQKTYYSPDPHTGSHASPPHGSGGGHGSTPTPSHRTPSHGGGSYGGTPPAANCGNPPSGGHHHTTPSPPTGGGGGYYHSPPSSTPTTPTTPTPITVSPPTTPIDPGTPTTPIYPGTPPTGGGGGYYHSPPSSTPTTPTTPTPIIVSPPTTPIDPGTPTTPIYPGTPTTPIDPGTPTIPGISIPSPPFAFDPNSPPFSCDYWRTHPGLIFGLFGWWGTVGGALGVASLPGLGSNTNLIQALSNTRSDGLGALYREGTAALLNSMVHRNFRYTTRQVRDSFAAALSSNKAAATQAKLFKQANEGRTKPGA</sequence>
<dbReference type="Proteomes" id="UP001604277">
    <property type="component" value="Unassembled WGS sequence"/>
</dbReference>
<feature type="chain" id="PRO_5044862917" evidence="2">
    <location>
        <begin position="23"/>
        <end position="344"/>
    </location>
</feature>
<gene>
    <name evidence="3" type="ORF">Fot_40435</name>
</gene>